<protein>
    <submittedName>
        <fullName evidence="1">Uncharacterized protein</fullName>
    </submittedName>
</protein>
<evidence type="ECO:0000313" key="1">
    <source>
        <dbReference type="EMBL" id="EAN32753.1"/>
    </source>
</evidence>
<name>Q4N520_THEPA</name>
<comment type="caution">
    <text evidence="1">The sequence shown here is derived from an EMBL/GenBank/DDBJ whole genome shotgun (WGS) entry which is preliminary data.</text>
</comment>
<dbReference type="KEGG" id="tpv:TP02_0470"/>
<dbReference type="EMBL" id="AAGK01000002">
    <property type="protein sequence ID" value="EAN32753.1"/>
    <property type="molecule type" value="Genomic_DNA"/>
</dbReference>
<evidence type="ECO:0000313" key="2">
    <source>
        <dbReference type="Proteomes" id="UP000001949"/>
    </source>
</evidence>
<reference evidence="1 2" key="1">
    <citation type="journal article" date="2005" name="Science">
        <title>Genome sequence of Theileria parva, a bovine pathogen that transforms lymphocytes.</title>
        <authorList>
            <person name="Gardner M.J."/>
            <person name="Bishop R."/>
            <person name="Shah T."/>
            <person name="de Villiers E.P."/>
            <person name="Carlton J.M."/>
            <person name="Hall N."/>
            <person name="Ren Q."/>
            <person name="Paulsen I.T."/>
            <person name="Pain A."/>
            <person name="Berriman M."/>
            <person name="Wilson R.J.M."/>
            <person name="Sato S."/>
            <person name="Ralph S.A."/>
            <person name="Mann D.J."/>
            <person name="Xiong Z."/>
            <person name="Shallom S.J."/>
            <person name="Weidman J."/>
            <person name="Jiang L."/>
            <person name="Lynn J."/>
            <person name="Weaver B."/>
            <person name="Shoaibi A."/>
            <person name="Domingo A.R."/>
            <person name="Wasawo D."/>
            <person name="Crabtree J."/>
            <person name="Wortman J.R."/>
            <person name="Haas B."/>
            <person name="Angiuoli S.V."/>
            <person name="Creasy T.H."/>
            <person name="Lu C."/>
            <person name="Suh B."/>
            <person name="Silva J.C."/>
            <person name="Utterback T.R."/>
            <person name="Feldblyum T.V."/>
            <person name="Pertea M."/>
            <person name="Allen J."/>
            <person name="Nierman W.C."/>
            <person name="Taracha E.L.N."/>
            <person name="Salzberg S.L."/>
            <person name="White O.R."/>
            <person name="Fitzhugh H.A."/>
            <person name="Morzaria S."/>
            <person name="Venter J.C."/>
            <person name="Fraser C.M."/>
            <person name="Nene V."/>
        </authorList>
    </citation>
    <scope>NUCLEOTIDE SEQUENCE [LARGE SCALE GENOMIC DNA]</scope>
    <source>
        <strain evidence="1 2">Muguga</strain>
    </source>
</reference>
<gene>
    <name evidence="1" type="ordered locus">TP02_0470</name>
</gene>
<accession>Q4N520</accession>
<organism evidence="1 2">
    <name type="scientific">Theileria parva</name>
    <name type="common">East coast fever infection agent</name>
    <dbReference type="NCBI Taxonomy" id="5875"/>
    <lineage>
        <taxon>Eukaryota</taxon>
        <taxon>Sar</taxon>
        <taxon>Alveolata</taxon>
        <taxon>Apicomplexa</taxon>
        <taxon>Aconoidasida</taxon>
        <taxon>Piroplasmida</taxon>
        <taxon>Theileriidae</taxon>
        <taxon>Theileria</taxon>
    </lineage>
</organism>
<dbReference type="RefSeq" id="XP_765036.1">
    <property type="nucleotide sequence ID" value="XM_759943.1"/>
</dbReference>
<dbReference type="InParanoid" id="Q4N520"/>
<dbReference type="OMA" id="ESHEQCQ"/>
<dbReference type="GeneID" id="3501528"/>
<proteinExistence type="predicted"/>
<dbReference type="eggNOG" id="ENOG502QX0X">
    <property type="taxonomic scope" value="Eukaryota"/>
</dbReference>
<dbReference type="Proteomes" id="UP000001949">
    <property type="component" value="Unassembled WGS sequence"/>
</dbReference>
<dbReference type="VEuPathDB" id="PiroplasmaDB:TpMuguga_02g00470"/>
<dbReference type="AlphaFoldDB" id="Q4N520"/>
<sequence length="249" mass="28587">MSLSFDSYHGHSPVYSNFNEYKGDAISDSNLNYAGNSNDLSNKINENSLVELTLNLERERETYLEAVAVLHDQLRESHEQCQQLVNSHAELTRELEAEVDDGWKEAKHWQDKYYKSCRIMKAAGIDVNKYPNLSVVGSPDNEATNISSVSTSGNDLNDYPAENFNGTWVYTLSDNFEDLETLANIHSLSNNNFPLTEAEAKMREKVKNAWINLKTPRRFSNHYQVPEYMRETNSEPLSKILELLKYVDY</sequence>
<keyword evidence="2" id="KW-1185">Reference proteome</keyword>